<gene>
    <name evidence="1" type="ORF">GA0070621_1217</name>
</gene>
<dbReference type="AlphaFoldDB" id="A0A1A8ZBY4"/>
<dbReference type="OrthoDB" id="4847668at2"/>
<dbReference type="PATRIC" id="fig|299146.4.peg.1259"/>
<dbReference type="InterPro" id="IPR036186">
    <property type="entry name" value="Serpin_sf"/>
</dbReference>
<accession>A0A1A8ZBY4</accession>
<name>A0A1A8ZBY4_9ACTN</name>
<proteinExistence type="predicted"/>
<protein>
    <recommendedName>
        <fullName evidence="3">Serpin (Serine protease inhibitor)</fullName>
    </recommendedName>
</protein>
<evidence type="ECO:0008006" key="3">
    <source>
        <dbReference type="Google" id="ProtNLM"/>
    </source>
</evidence>
<dbReference type="EMBL" id="LT594324">
    <property type="protein sequence ID" value="SBT41377.1"/>
    <property type="molecule type" value="Genomic_DNA"/>
</dbReference>
<dbReference type="SUPFAM" id="SSF56574">
    <property type="entry name" value="Serpins"/>
    <property type="match status" value="1"/>
</dbReference>
<dbReference type="InterPro" id="IPR042178">
    <property type="entry name" value="Serpin_sf_1"/>
</dbReference>
<evidence type="ECO:0000313" key="2">
    <source>
        <dbReference type="Proteomes" id="UP000198765"/>
    </source>
</evidence>
<dbReference type="RefSeq" id="WP_091192223.1">
    <property type="nucleotide sequence ID" value="NZ_LT594324.1"/>
</dbReference>
<dbReference type="Gene3D" id="3.30.497.10">
    <property type="entry name" value="Antithrombin, subunit I, domain 2"/>
    <property type="match status" value="1"/>
</dbReference>
<keyword evidence="2" id="KW-1185">Reference proteome</keyword>
<organism evidence="1 2">
    <name type="scientific">Micromonospora narathiwatensis</name>
    <dbReference type="NCBI Taxonomy" id="299146"/>
    <lineage>
        <taxon>Bacteria</taxon>
        <taxon>Bacillati</taxon>
        <taxon>Actinomycetota</taxon>
        <taxon>Actinomycetes</taxon>
        <taxon>Micromonosporales</taxon>
        <taxon>Micromonosporaceae</taxon>
        <taxon>Micromonospora</taxon>
    </lineage>
</organism>
<dbReference type="Proteomes" id="UP000198765">
    <property type="component" value="Chromosome I"/>
</dbReference>
<evidence type="ECO:0000313" key="1">
    <source>
        <dbReference type="EMBL" id="SBT41377.1"/>
    </source>
</evidence>
<reference evidence="1 2" key="1">
    <citation type="submission" date="2016-06" db="EMBL/GenBank/DDBJ databases">
        <authorList>
            <person name="Kjaerup R.B."/>
            <person name="Dalgaard T.S."/>
            <person name="Juul-Madsen H.R."/>
        </authorList>
    </citation>
    <scope>NUCLEOTIDE SEQUENCE [LARGE SCALE GENOMIC DNA]</scope>
    <source>
        <strain evidence="1 2">DSM 45248</strain>
    </source>
</reference>
<sequence>MNPLHGPLAQYAERLHRAAGNAHHVASPFGAWLLLALAGPAATGATRAALEEALGTDVDRAAAAARALLAAPHPLVAAATALWERTPSAGLAGWRATLPERTQTGPLPDQAALDAWAREHTDGLIDRFPITVAPDLLLILASALATRVSWAEPFDVAPADQLGPGSAWAGGLERVLRTPGHGHRCWIAATARTGDVAVHAAPARTAVTADGEAGLLVVSVAAAPDVPAADVLAAAQGIAAGAATAPDGIAPGRRSLYDLPLGDTPLWALREETVHAFSPEERVSAVLPCWSAESRHDLTPAGLGFDAAARALGTLLGLTEPPFKAVQSAVARYGRYGFEAAAVTALAVAMGLPPRRTVRVAELRFGHPYAVVAVATDSAGGPWHGLPVYSAWVAQPQELPDDELADPPQRW</sequence>